<organism evidence="3 4">
    <name type="scientific">Candidatus Roizmanbacteria bacterium RIFCSPHIGHO2_12_FULL_44_10</name>
    <dbReference type="NCBI Taxonomy" id="1802054"/>
    <lineage>
        <taxon>Bacteria</taxon>
        <taxon>Candidatus Roizmaniibacteriota</taxon>
    </lineage>
</organism>
<evidence type="ECO:0000256" key="1">
    <source>
        <dbReference type="SAM" id="Phobius"/>
    </source>
</evidence>
<sequence length="438" mass="47772">MAYSIHNHQQNRIPVPVALVLLFLMMVGLSFFFQNNQKVAKRAERIAITMSEIANIRDNTATIFWRTDQPTSSYVVYGADTKELVTTAFDELDKADEPTPRHNHLITLKELQPNTQYFYQIVNDEEKMGQTADTPFTFQTTRKVTSSLDIPPLYGEAAHSNREVVNEAVVIIKMSDIFPLITLTKADGSFLVSPCCIFNSTTLEPFYPSAEQDVMIEVVAENGQTSKVTTTLGAASPLNEIVIIDQTEKKIAEKKATVQTLGAQSAVLLEAEQVSNYDNIDIIFPKDNASIPGSRPLLKGLGEPGKRVSGRLEPDGKLFEVQVNDDRVWDFAVPFDLSPGKHSLSIETEDIAGKKLALNRVFTILKSGQAVLGEATPSGTLSPTIAPTAGPTITSLPTPTIIPVTTTPPPPISGINILPFTLFSVALVIFGAGVILLF</sequence>
<comment type="caution">
    <text evidence="3">The sequence shown here is derived from an EMBL/GenBank/DDBJ whole genome shotgun (WGS) entry which is preliminary data.</text>
</comment>
<dbReference type="InterPro" id="IPR008963">
    <property type="entry name" value="Purple_acid_Pase-like_N"/>
</dbReference>
<evidence type="ECO:0000259" key="2">
    <source>
        <dbReference type="Pfam" id="PF16656"/>
    </source>
</evidence>
<feature type="domain" description="Purple acid phosphatase N-terminal" evidence="2">
    <location>
        <begin position="55"/>
        <end position="140"/>
    </location>
</feature>
<keyword evidence="1" id="KW-0472">Membrane</keyword>
<name>A0A1F7I8V7_9BACT</name>
<dbReference type="SUPFAM" id="SSF49363">
    <property type="entry name" value="Purple acid phosphatase, N-terminal domain"/>
    <property type="match status" value="1"/>
</dbReference>
<feature type="transmembrane region" description="Helical" evidence="1">
    <location>
        <begin position="417"/>
        <end position="437"/>
    </location>
</feature>
<protein>
    <recommendedName>
        <fullName evidence="2">Purple acid phosphatase N-terminal domain-containing protein</fullName>
    </recommendedName>
</protein>
<dbReference type="Proteomes" id="UP000179024">
    <property type="component" value="Unassembled WGS sequence"/>
</dbReference>
<dbReference type="EMBL" id="MGAE01000013">
    <property type="protein sequence ID" value="OGK39805.1"/>
    <property type="molecule type" value="Genomic_DNA"/>
</dbReference>
<gene>
    <name evidence="3" type="ORF">A3F34_01065</name>
</gene>
<dbReference type="Pfam" id="PF16656">
    <property type="entry name" value="Pur_ac_phosph_N"/>
    <property type="match status" value="1"/>
</dbReference>
<accession>A0A1F7I8V7</accession>
<dbReference type="GO" id="GO:0003993">
    <property type="term" value="F:acid phosphatase activity"/>
    <property type="evidence" value="ECO:0007669"/>
    <property type="project" value="InterPro"/>
</dbReference>
<evidence type="ECO:0000313" key="3">
    <source>
        <dbReference type="EMBL" id="OGK39805.1"/>
    </source>
</evidence>
<proteinExistence type="predicted"/>
<keyword evidence="1" id="KW-0812">Transmembrane</keyword>
<dbReference type="GO" id="GO:0046872">
    <property type="term" value="F:metal ion binding"/>
    <property type="evidence" value="ECO:0007669"/>
    <property type="project" value="InterPro"/>
</dbReference>
<dbReference type="AlphaFoldDB" id="A0A1F7I8V7"/>
<evidence type="ECO:0000313" key="4">
    <source>
        <dbReference type="Proteomes" id="UP000179024"/>
    </source>
</evidence>
<feature type="transmembrane region" description="Helical" evidence="1">
    <location>
        <begin position="12"/>
        <end position="33"/>
    </location>
</feature>
<dbReference type="InterPro" id="IPR015914">
    <property type="entry name" value="PAPs_N"/>
</dbReference>
<dbReference type="Gene3D" id="2.60.40.380">
    <property type="entry name" value="Purple acid phosphatase-like, N-terminal"/>
    <property type="match status" value="1"/>
</dbReference>
<keyword evidence="1" id="KW-1133">Transmembrane helix</keyword>
<reference evidence="3 4" key="1">
    <citation type="journal article" date="2016" name="Nat. Commun.">
        <title>Thousands of microbial genomes shed light on interconnected biogeochemical processes in an aquifer system.</title>
        <authorList>
            <person name="Anantharaman K."/>
            <person name="Brown C.T."/>
            <person name="Hug L.A."/>
            <person name="Sharon I."/>
            <person name="Castelle C.J."/>
            <person name="Probst A.J."/>
            <person name="Thomas B.C."/>
            <person name="Singh A."/>
            <person name="Wilkins M.J."/>
            <person name="Karaoz U."/>
            <person name="Brodie E.L."/>
            <person name="Williams K.H."/>
            <person name="Hubbard S.S."/>
            <person name="Banfield J.F."/>
        </authorList>
    </citation>
    <scope>NUCLEOTIDE SEQUENCE [LARGE SCALE GENOMIC DNA]</scope>
</reference>